<keyword evidence="1" id="KW-1133">Transmembrane helix</keyword>
<dbReference type="AlphaFoldDB" id="A0AA38WBA7"/>
<organism evidence="2 3">
    <name type="scientific">Centaurea solstitialis</name>
    <name type="common">yellow star-thistle</name>
    <dbReference type="NCBI Taxonomy" id="347529"/>
    <lineage>
        <taxon>Eukaryota</taxon>
        <taxon>Viridiplantae</taxon>
        <taxon>Streptophyta</taxon>
        <taxon>Embryophyta</taxon>
        <taxon>Tracheophyta</taxon>
        <taxon>Spermatophyta</taxon>
        <taxon>Magnoliopsida</taxon>
        <taxon>eudicotyledons</taxon>
        <taxon>Gunneridae</taxon>
        <taxon>Pentapetalae</taxon>
        <taxon>asterids</taxon>
        <taxon>campanulids</taxon>
        <taxon>Asterales</taxon>
        <taxon>Asteraceae</taxon>
        <taxon>Carduoideae</taxon>
        <taxon>Cardueae</taxon>
        <taxon>Centaureinae</taxon>
        <taxon>Centaurea</taxon>
    </lineage>
</organism>
<name>A0AA38WBA7_9ASTR</name>
<evidence type="ECO:0000313" key="3">
    <source>
        <dbReference type="Proteomes" id="UP001172457"/>
    </source>
</evidence>
<sequence length="114" mass="12951">MEEIQSSGKTESVVVFNSSGNSVLAVLRASHKYNWIILTHIVACITTIRVLIALNSINNLVIYQIDVKTAFLNDKLRKYIWNDQKISYFKIGIEKSNVILGIKITINNRELKLS</sequence>
<accession>A0AA38WBA7</accession>
<proteinExistence type="predicted"/>
<keyword evidence="1" id="KW-0472">Membrane</keyword>
<dbReference type="EMBL" id="JARYMX010000006">
    <property type="protein sequence ID" value="KAJ9545720.1"/>
    <property type="molecule type" value="Genomic_DNA"/>
</dbReference>
<comment type="caution">
    <text evidence="2">The sequence shown here is derived from an EMBL/GenBank/DDBJ whole genome shotgun (WGS) entry which is preliminary data.</text>
</comment>
<keyword evidence="3" id="KW-1185">Reference proteome</keyword>
<dbReference type="Proteomes" id="UP001172457">
    <property type="component" value="Chromosome 6"/>
</dbReference>
<feature type="transmembrane region" description="Helical" evidence="1">
    <location>
        <begin position="33"/>
        <end position="54"/>
    </location>
</feature>
<reference evidence="2" key="1">
    <citation type="submission" date="2023-03" db="EMBL/GenBank/DDBJ databases">
        <title>Chromosome-scale reference genome and RAD-based genetic map of yellow starthistle (Centaurea solstitialis) reveal putative structural variation and QTLs associated with invader traits.</title>
        <authorList>
            <person name="Reatini B."/>
            <person name="Cang F.A."/>
            <person name="Jiang Q."/>
            <person name="Mckibben M.T.W."/>
            <person name="Barker M.S."/>
            <person name="Rieseberg L.H."/>
            <person name="Dlugosch K.M."/>
        </authorList>
    </citation>
    <scope>NUCLEOTIDE SEQUENCE</scope>
    <source>
        <strain evidence="2">CAN-66</strain>
        <tissue evidence="2">Leaf</tissue>
    </source>
</reference>
<gene>
    <name evidence="2" type="ORF">OSB04_025427</name>
</gene>
<evidence type="ECO:0008006" key="4">
    <source>
        <dbReference type="Google" id="ProtNLM"/>
    </source>
</evidence>
<evidence type="ECO:0000313" key="2">
    <source>
        <dbReference type="EMBL" id="KAJ9545720.1"/>
    </source>
</evidence>
<keyword evidence="1" id="KW-0812">Transmembrane</keyword>
<protein>
    <recommendedName>
        <fullName evidence="4">Reverse transcriptase Ty1/copia-type domain-containing protein</fullName>
    </recommendedName>
</protein>
<evidence type="ECO:0000256" key="1">
    <source>
        <dbReference type="SAM" id="Phobius"/>
    </source>
</evidence>